<dbReference type="InterPro" id="IPR022062">
    <property type="entry name" value="DUF3618"/>
</dbReference>
<feature type="region of interest" description="Disordered" evidence="1">
    <location>
        <begin position="1"/>
        <end position="20"/>
    </location>
</feature>
<feature type="transmembrane region" description="Helical" evidence="2">
    <location>
        <begin position="81"/>
        <end position="98"/>
    </location>
</feature>
<keyword evidence="2" id="KW-0472">Membrane</keyword>
<keyword evidence="2" id="KW-0812">Transmembrane</keyword>
<gene>
    <name evidence="3" type="ORF">ACFSYJ_03055</name>
</gene>
<comment type="caution">
    <text evidence="3">The sequence shown here is derived from an EMBL/GenBank/DDBJ whole genome shotgun (WGS) entry which is preliminary data.</text>
</comment>
<dbReference type="Proteomes" id="UP001597419">
    <property type="component" value="Unassembled WGS sequence"/>
</dbReference>
<proteinExistence type="predicted"/>
<keyword evidence="4" id="KW-1185">Reference proteome</keyword>
<protein>
    <submittedName>
        <fullName evidence="3">DUF3618 domain-containing protein</fullName>
    </submittedName>
</protein>
<dbReference type="RefSeq" id="WP_345388978.1">
    <property type="nucleotide sequence ID" value="NZ_BAABHG010000003.1"/>
</dbReference>
<keyword evidence="2" id="KW-1133">Transmembrane helix</keyword>
<name>A0ABW5GAU0_9PSEU</name>
<evidence type="ECO:0000256" key="2">
    <source>
        <dbReference type="SAM" id="Phobius"/>
    </source>
</evidence>
<reference evidence="4" key="1">
    <citation type="journal article" date="2019" name="Int. J. Syst. Evol. Microbiol.">
        <title>The Global Catalogue of Microorganisms (GCM) 10K type strain sequencing project: providing services to taxonomists for standard genome sequencing and annotation.</title>
        <authorList>
            <consortium name="The Broad Institute Genomics Platform"/>
            <consortium name="The Broad Institute Genome Sequencing Center for Infectious Disease"/>
            <person name="Wu L."/>
            <person name="Ma J."/>
        </authorList>
    </citation>
    <scope>NUCLEOTIDE SEQUENCE [LARGE SCALE GENOMIC DNA]</scope>
    <source>
        <strain evidence="4">CGMCC 4.7643</strain>
    </source>
</reference>
<sequence>MTEREKFPADAEEARADRDVTREELTETLGALAGKLDVKNRVRENVDGRLDQATARIASTVSVPAAEKFRRGAEAVRNRPLPVFATAFAVVFLIRLLLRRRRR</sequence>
<organism evidence="3 4">
    <name type="scientific">Amycolatopsis samaneae</name>
    <dbReference type="NCBI Taxonomy" id="664691"/>
    <lineage>
        <taxon>Bacteria</taxon>
        <taxon>Bacillati</taxon>
        <taxon>Actinomycetota</taxon>
        <taxon>Actinomycetes</taxon>
        <taxon>Pseudonocardiales</taxon>
        <taxon>Pseudonocardiaceae</taxon>
        <taxon>Amycolatopsis</taxon>
    </lineage>
</organism>
<evidence type="ECO:0000313" key="4">
    <source>
        <dbReference type="Proteomes" id="UP001597419"/>
    </source>
</evidence>
<evidence type="ECO:0000256" key="1">
    <source>
        <dbReference type="SAM" id="MobiDB-lite"/>
    </source>
</evidence>
<dbReference type="Pfam" id="PF12277">
    <property type="entry name" value="DUF3618"/>
    <property type="match status" value="1"/>
</dbReference>
<accession>A0ABW5GAU0</accession>
<evidence type="ECO:0000313" key="3">
    <source>
        <dbReference type="EMBL" id="MFD2457557.1"/>
    </source>
</evidence>
<dbReference type="EMBL" id="JBHUKU010000002">
    <property type="protein sequence ID" value="MFD2457557.1"/>
    <property type="molecule type" value="Genomic_DNA"/>
</dbReference>